<accession>A0ABN2UGF9</accession>
<keyword evidence="1" id="KW-0732">Signal</keyword>
<evidence type="ECO:0000313" key="2">
    <source>
        <dbReference type="EMBL" id="GAA2035867.1"/>
    </source>
</evidence>
<dbReference type="Proteomes" id="UP001501285">
    <property type="component" value="Unassembled WGS sequence"/>
</dbReference>
<evidence type="ECO:0008006" key="4">
    <source>
        <dbReference type="Google" id="ProtNLM"/>
    </source>
</evidence>
<reference evidence="2 3" key="1">
    <citation type="journal article" date="2019" name="Int. J. Syst. Evol. Microbiol.">
        <title>The Global Catalogue of Microorganisms (GCM) 10K type strain sequencing project: providing services to taxonomists for standard genome sequencing and annotation.</title>
        <authorList>
            <consortium name="The Broad Institute Genomics Platform"/>
            <consortium name="The Broad Institute Genome Sequencing Center for Infectious Disease"/>
            <person name="Wu L."/>
            <person name="Ma J."/>
        </authorList>
    </citation>
    <scope>NUCLEOTIDE SEQUENCE [LARGE SCALE GENOMIC DNA]</scope>
    <source>
        <strain evidence="2 3">JCM 14283</strain>
    </source>
</reference>
<dbReference type="EMBL" id="BAAANB010000021">
    <property type="protein sequence ID" value="GAA2035867.1"/>
    <property type="molecule type" value="Genomic_DNA"/>
</dbReference>
<gene>
    <name evidence="2" type="ORF">GCM10009740_28660</name>
</gene>
<keyword evidence="3" id="KW-1185">Reference proteome</keyword>
<comment type="caution">
    <text evidence="2">The sequence shown here is derived from an EMBL/GenBank/DDBJ whole genome shotgun (WGS) entry which is preliminary data.</text>
</comment>
<name>A0ABN2UGF9_9MICO</name>
<evidence type="ECO:0000313" key="3">
    <source>
        <dbReference type="Proteomes" id="UP001501285"/>
    </source>
</evidence>
<sequence length="252" mass="27617">MRMTNPTRAACAAALVTATMTIPTASHASGDRSCPLPTYGPGSSYRPTIGPSDFSAHVTNPWFPLRPGTTYVYTGTKDGKHALDVVTVSRQTKAIDGVRTRVVQDRLFLDGVLEERTADYYAQDRCGNVWYFGEDTAVLDAHGHVTDRSGSFHAGVGGAQPGVYQQRGPEIGRLFRQEWFKGQAEDRYRALTTAASVTVPYGDFRNALRTEERTDLEPGVVDNKYYVRGIGVVEELTVKGGTESLHLVDVLR</sequence>
<organism evidence="2 3">
    <name type="scientific">Terrabacter terrae</name>
    <dbReference type="NCBI Taxonomy" id="318434"/>
    <lineage>
        <taxon>Bacteria</taxon>
        <taxon>Bacillati</taxon>
        <taxon>Actinomycetota</taxon>
        <taxon>Actinomycetes</taxon>
        <taxon>Micrococcales</taxon>
        <taxon>Intrasporangiaceae</taxon>
        <taxon>Terrabacter</taxon>
    </lineage>
</organism>
<evidence type="ECO:0000256" key="1">
    <source>
        <dbReference type="SAM" id="SignalP"/>
    </source>
</evidence>
<feature type="chain" id="PRO_5045036148" description="Secreted protein" evidence="1">
    <location>
        <begin position="29"/>
        <end position="252"/>
    </location>
</feature>
<proteinExistence type="predicted"/>
<protein>
    <recommendedName>
        <fullName evidence="4">Secreted protein</fullName>
    </recommendedName>
</protein>
<feature type="signal peptide" evidence="1">
    <location>
        <begin position="1"/>
        <end position="28"/>
    </location>
</feature>